<evidence type="ECO:0000313" key="5">
    <source>
        <dbReference type="Proteomes" id="UP000197666"/>
    </source>
</evidence>
<reference evidence="5" key="1">
    <citation type="submission" date="2018-10" db="EMBL/GenBank/DDBJ databases">
        <title>FDA dAtabase for Regulatory Grade micrObial Sequences (FDA-ARGOS): Supporting development and validation of Infectious Disease Dx tests.</title>
        <authorList>
            <person name="Kerrigan L."/>
            <person name="Tallon L."/>
            <person name="Sadzewicz L."/>
            <person name="Sengamalay N."/>
            <person name="Ott S."/>
            <person name="Godinez A."/>
            <person name="Nagaraj S."/>
            <person name="Vavikolanu K."/>
            <person name="Nadendla S."/>
            <person name="George J."/>
            <person name="Sichtig H."/>
        </authorList>
    </citation>
    <scope>NUCLEOTIDE SEQUENCE [LARGE SCALE GENOMIC DNA]</scope>
    <source>
        <strain evidence="5">FDAARGOS_311</strain>
    </source>
</reference>
<organism evidence="4 5">
    <name type="scientific">Aspergillus niger</name>
    <dbReference type="NCBI Taxonomy" id="5061"/>
    <lineage>
        <taxon>Eukaryota</taxon>
        <taxon>Fungi</taxon>
        <taxon>Dikarya</taxon>
        <taxon>Ascomycota</taxon>
        <taxon>Pezizomycotina</taxon>
        <taxon>Eurotiomycetes</taxon>
        <taxon>Eurotiomycetidae</taxon>
        <taxon>Eurotiales</taxon>
        <taxon>Aspergillaceae</taxon>
        <taxon>Aspergillus</taxon>
        <taxon>Aspergillus subgen. Circumdati</taxon>
    </lineage>
</organism>
<evidence type="ECO:0000256" key="1">
    <source>
        <dbReference type="ARBA" id="ARBA00022801"/>
    </source>
</evidence>
<evidence type="ECO:0000256" key="2">
    <source>
        <dbReference type="SAM" id="MobiDB-lite"/>
    </source>
</evidence>
<dbReference type="PANTHER" id="PTHR43056:SF10">
    <property type="entry name" value="COCE_NOND FAMILY, PUTATIVE (AFU_ORTHOLOGUE AFUA_7G00600)-RELATED"/>
    <property type="match status" value="1"/>
</dbReference>
<dbReference type="SUPFAM" id="SSF53474">
    <property type="entry name" value="alpha/beta-Hydrolases"/>
    <property type="match status" value="1"/>
</dbReference>
<gene>
    <name evidence="4" type="ORF">CAN33_009375</name>
</gene>
<dbReference type="InterPro" id="IPR029058">
    <property type="entry name" value="AB_hydrolase_fold"/>
</dbReference>
<dbReference type="InterPro" id="IPR000383">
    <property type="entry name" value="Xaa-Pro-like_dom"/>
</dbReference>
<dbReference type="InterPro" id="IPR005674">
    <property type="entry name" value="CocE/Ser_esterase"/>
</dbReference>
<keyword evidence="1" id="KW-0378">Hydrolase</keyword>
<feature type="compositionally biased region" description="Polar residues" evidence="2">
    <location>
        <begin position="891"/>
        <end position="929"/>
    </location>
</feature>
<feature type="compositionally biased region" description="Basic residues" evidence="2">
    <location>
        <begin position="864"/>
        <end position="889"/>
    </location>
</feature>
<feature type="compositionally biased region" description="Basic and acidic residues" evidence="2">
    <location>
        <begin position="930"/>
        <end position="941"/>
    </location>
</feature>
<dbReference type="Gene3D" id="3.40.50.1820">
    <property type="entry name" value="alpha/beta hydrolase"/>
    <property type="match status" value="1"/>
</dbReference>
<dbReference type="NCBIfam" id="TIGR00976">
    <property type="entry name" value="CocE_NonD"/>
    <property type="match status" value="1"/>
</dbReference>
<dbReference type="VEuPathDB" id="FungiDB:ASPNIDRAFT2_1105614"/>
<dbReference type="InterPro" id="IPR013736">
    <property type="entry name" value="Xaa-Pro_dipept_C"/>
</dbReference>
<dbReference type="Pfam" id="PF08530">
    <property type="entry name" value="PepX_C"/>
    <property type="match status" value="1"/>
</dbReference>
<feature type="region of interest" description="Disordered" evidence="2">
    <location>
        <begin position="864"/>
        <end position="941"/>
    </location>
</feature>
<dbReference type="Gene3D" id="1.10.3020.20">
    <property type="match status" value="1"/>
</dbReference>
<dbReference type="VEuPathDB" id="FungiDB:M747DRAFT_301058"/>
<dbReference type="VEuPathDB" id="FungiDB:An02g01040"/>
<dbReference type="SUPFAM" id="SSF51735">
    <property type="entry name" value="NAD(P)-binding Rossmann-fold domains"/>
    <property type="match status" value="1"/>
</dbReference>
<feature type="domain" description="Xaa-Pro dipeptidyl-peptidase C-terminal" evidence="3">
    <location>
        <begin position="318"/>
        <end position="567"/>
    </location>
</feature>
<dbReference type="Pfam" id="PF02129">
    <property type="entry name" value="Peptidase_S15"/>
    <property type="match status" value="1"/>
</dbReference>
<evidence type="ECO:0000259" key="3">
    <source>
        <dbReference type="SMART" id="SM00939"/>
    </source>
</evidence>
<dbReference type="SMART" id="SM00939">
    <property type="entry name" value="PepX_C"/>
    <property type="match status" value="1"/>
</dbReference>
<dbReference type="VEuPathDB" id="FungiDB:ASPNIDRAFT2_142112"/>
<sequence>MSLNKFLQTDRETYPYVFMKNVDIPLKSSGKGVVRGNVYLPKDATPFGSQTYPVVATYGPYGKDVPYSVFNRSSFDEVNPQHKSAHSAWETPDPGFWTQQGYIVVRVDETGTGKSPGQLDVLSRATSETFFDVIEWAAQQEWSTGKVGLLGVSYYAATQWSVAARRPKGLAAIIPWEGFSDYNREAVRHGGILADQFMEIWWSRQVLPNQYGTPGRWGDPTLEGDLDSENRAQNLAGLTVNTVRYPFADDDYNKSRVFAVEDVEVPLLSVANWGGILLHLRGNVVGWTRASSRYKFLRFVVGRHDLPFYWEQSAELQRSFLDCFLKDDDHAGWKTNQPRVYLTLRNKDCDPRNEMDQPGRPEADWPIPDTQYTKFFLTPKRTLSTIPAETTNTCTYDALQGDPIQFQYKSSSCLEITGHIVVHLTISTSRLTPDHAPPSDIDIFVTLRKLDKDGNEVFHTGTVGDPVPVVKGWLRVSHRKVDETHPLHRHYLPYRSYSRADVLPVVENNKYPVDVEMWPTNTVLEAGESLVLEIAGHDTQGVGLFSHQHPEDRAPSKFAGLNHVEPLQYIAIYMELVAEDEHIVRRGCLVDCTHTSPSNVIRVLNSMSMSGLTAVVGHMVNLFNVQLTKFLHLSEPMDPAKPWGPSTHIPVLFVWSSLHPQVFFSFIVSLTALVQAINGNTVRRSGHLRLYRQPDYGHVQRINPSDVPEDWKCTKASCNSHRVENEPLGTVFVLNSDKEDLAPGSDAALALAGVVENSPEIFYLQKAWNPNCSLGSYTIAFVSRKMPSAVPRLFSRAPDCCGAQMSRRQTSSDNHGNRDRWRYFCRSCNSMVFDDWEGIREGNPLCHCQEISRRQIEGGRVFVFRRSHHPRRRRLAHPLRKSPNHRPRHPQGQNRPSSPLSPNLRDTQSKCGPTRTNTPTHISSPTKKTSTLEKYRESRETHPPRVADIAVIETGEAVGVATYLIMAPTIFGQGTGPFNRYSMQLLSMIADALSSGIVSGIEQGNTVWSHVHIRDLVGLFIVLLKQICTGATIPSGRKGIYFCETGEHTHREFSKRLATAAYELGVLPSSHVKEISLEEAAEKLVFGGVSTAELGYASNARTKAILSRKLGWMSLHGDDWEATFRDEVSVFIKSPPAERDIPEFLRKH</sequence>
<dbReference type="VEuPathDB" id="FungiDB:M747DRAFT_311749"/>
<dbReference type="SUPFAM" id="SSF49785">
    <property type="entry name" value="Galactose-binding domain-like"/>
    <property type="match status" value="1"/>
</dbReference>
<dbReference type="InterPro" id="IPR036291">
    <property type="entry name" value="NAD(P)-bd_dom_sf"/>
</dbReference>
<evidence type="ECO:0000313" key="4">
    <source>
        <dbReference type="EMBL" id="TPR09476.1"/>
    </source>
</evidence>
<dbReference type="VEuPathDB" id="FungiDB:An02g01000"/>
<dbReference type="VEuPathDB" id="FungiDB:ASPNIDRAFT2_1158026"/>
<dbReference type="Gene3D" id="2.60.120.260">
    <property type="entry name" value="Galactose-binding domain-like"/>
    <property type="match status" value="1"/>
</dbReference>
<dbReference type="InterPro" id="IPR050585">
    <property type="entry name" value="Xaa-Pro_dipeptidyl-ppase/CocE"/>
</dbReference>
<dbReference type="GO" id="GO:0008239">
    <property type="term" value="F:dipeptidyl-peptidase activity"/>
    <property type="evidence" value="ECO:0007669"/>
    <property type="project" value="InterPro"/>
</dbReference>
<accession>A0A505I7Z5</accession>
<protein>
    <submittedName>
        <fullName evidence="4">Major Facilitator Superfamily protein</fullName>
    </submittedName>
</protein>
<dbReference type="VEuPathDB" id="FungiDB:An02g01010"/>
<proteinExistence type="predicted"/>
<dbReference type="AlphaFoldDB" id="A0A505I7Z5"/>
<dbReference type="InterPro" id="IPR008979">
    <property type="entry name" value="Galactose-bd-like_sf"/>
</dbReference>
<dbReference type="VEuPathDB" id="FungiDB:ATCC64974_59780"/>
<dbReference type="VEuPathDB" id="FungiDB:ASPNIDRAFT2_1019706"/>
<dbReference type="EMBL" id="NKJJ02000003">
    <property type="protein sequence ID" value="TPR09476.1"/>
    <property type="molecule type" value="Genomic_DNA"/>
</dbReference>
<dbReference type="PANTHER" id="PTHR43056">
    <property type="entry name" value="PEPTIDASE S9 PROLYL OLIGOPEPTIDASE"/>
    <property type="match status" value="1"/>
</dbReference>
<dbReference type="VEuPathDB" id="FungiDB:ATCC64974_59760"/>
<dbReference type="Proteomes" id="UP000197666">
    <property type="component" value="Unassembled WGS sequence"/>
</dbReference>
<comment type="caution">
    <text evidence="4">The sequence shown here is derived from an EMBL/GenBank/DDBJ whole genome shotgun (WGS) entry which is preliminary data.</text>
</comment>
<name>A0A505I7Z5_ASPNG</name>